<sequence>MENNTMTTDPNKAVMTMGEWLITLIVLAIPCVNVIMYFVWAFGNGNENRKNFCRAGLIVMAVGIVLSLILYAVVGASLAAALSAGY</sequence>
<dbReference type="AlphaFoldDB" id="A0A3E4TVY4"/>
<dbReference type="EMBL" id="QSSQ01000040">
    <property type="protein sequence ID" value="RGL96572.1"/>
    <property type="molecule type" value="Genomic_DNA"/>
</dbReference>
<feature type="transmembrane region" description="Helical" evidence="1">
    <location>
        <begin position="55"/>
        <end position="82"/>
    </location>
</feature>
<dbReference type="RefSeq" id="WP_117623327.1">
    <property type="nucleotide sequence ID" value="NZ_QRQF01000011.1"/>
</dbReference>
<name>A0A3E4TVY4_9FIRM</name>
<keyword evidence="1" id="KW-0472">Membrane</keyword>
<proteinExistence type="predicted"/>
<keyword evidence="1" id="KW-1133">Transmembrane helix</keyword>
<protein>
    <submittedName>
        <fullName evidence="2">Uncharacterized protein</fullName>
    </submittedName>
</protein>
<reference evidence="2 3" key="1">
    <citation type="submission" date="2018-08" db="EMBL/GenBank/DDBJ databases">
        <title>A genome reference for cultivated species of the human gut microbiota.</title>
        <authorList>
            <person name="Zou Y."/>
            <person name="Xue W."/>
            <person name="Luo G."/>
        </authorList>
    </citation>
    <scope>NUCLEOTIDE SEQUENCE [LARGE SCALE GENOMIC DNA]</scope>
    <source>
        <strain evidence="2 3">TF05-11AC</strain>
    </source>
</reference>
<accession>A0A3E4TVY4</accession>
<organism evidence="2 3">
    <name type="scientific">Hungatella hathewayi</name>
    <dbReference type="NCBI Taxonomy" id="154046"/>
    <lineage>
        <taxon>Bacteria</taxon>
        <taxon>Bacillati</taxon>
        <taxon>Bacillota</taxon>
        <taxon>Clostridia</taxon>
        <taxon>Lachnospirales</taxon>
        <taxon>Lachnospiraceae</taxon>
        <taxon>Hungatella</taxon>
    </lineage>
</organism>
<gene>
    <name evidence="2" type="ORF">DXC39_26600</name>
</gene>
<evidence type="ECO:0000313" key="2">
    <source>
        <dbReference type="EMBL" id="RGL96572.1"/>
    </source>
</evidence>
<comment type="caution">
    <text evidence="2">The sequence shown here is derived from an EMBL/GenBank/DDBJ whole genome shotgun (WGS) entry which is preliminary data.</text>
</comment>
<feature type="transmembrane region" description="Helical" evidence="1">
    <location>
        <begin position="20"/>
        <end position="43"/>
    </location>
</feature>
<dbReference type="Proteomes" id="UP000261257">
    <property type="component" value="Unassembled WGS sequence"/>
</dbReference>
<evidence type="ECO:0000256" key="1">
    <source>
        <dbReference type="SAM" id="Phobius"/>
    </source>
</evidence>
<evidence type="ECO:0000313" key="3">
    <source>
        <dbReference type="Proteomes" id="UP000261257"/>
    </source>
</evidence>
<keyword evidence="1" id="KW-0812">Transmembrane</keyword>